<organism evidence="9 10">
    <name type="scientific">Haliangium ochraceum (strain DSM 14365 / JCM 11303 / SMP-2)</name>
    <dbReference type="NCBI Taxonomy" id="502025"/>
    <lineage>
        <taxon>Bacteria</taxon>
        <taxon>Pseudomonadati</taxon>
        <taxon>Myxococcota</taxon>
        <taxon>Polyangia</taxon>
        <taxon>Haliangiales</taxon>
        <taxon>Kofleriaceae</taxon>
        <taxon>Haliangium</taxon>
    </lineage>
</organism>
<dbReference type="STRING" id="502025.Hoch_4341"/>
<keyword evidence="5 7" id="KW-1133">Transmembrane helix</keyword>
<dbReference type="eggNOG" id="COG1994">
    <property type="taxonomic scope" value="Bacteria"/>
</dbReference>
<feature type="transmembrane region" description="Helical" evidence="7">
    <location>
        <begin position="209"/>
        <end position="228"/>
    </location>
</feature>
<feature type="transmembrane region" description="Helical" evidence="7">
    <location>
        <begin position="235"/>
        <end position="256"/>
    </location>
</feature>
<keyword evidence="10" id="KW-1185">Reference proteome</keyword>
<evidence type="ECO:0000313" key="10">
    <source>
        <dbReference type="Proteomes" id="UP000001880"/>
    </source>
</evidence>
<feature type="domain" description="Peptidase M50" evidence="8">
    <location>
        <begin position="178"/>
        <end position="271"/>
    </location>
</feature>
<dbReference type="RefSeq" id="WP_012829434.1">
    <property type="nucleotide sequence ID" value="NC_013440.1"/>
</dbReference>
<dbReference type="InterPro" id="IPR008915">
    <property type="entry name" value="Peptidase_M50"/>
</dbReference>
<feature type="transmembrane region" description="Helical" evidence="7">
    <location>
        <begin position="262"/>
        <end position="280"/>
    </location>
</feature>
<keyword evidence="6 7" id="KW-0472">Membrane</keyword>
<reference evidence="9 10" key="1">
    <citation type="journal article" date="2010" name="Stand. Genomic Sci.">
        <title>Complete genome sequence of Haliangium ochraceum type strain (SMP-2).</title>
        <authorList>
            <consortium name="US DOE Joint Genome Institute (JGI-PGF)"/>
            <person name="Ivanova N."/>
            <person name="Daum C."/>
            <person name="Lang E."/>
            <person name="Abt B."/>
            <person name="Kopitz M."/>
            <person name="Saunders E."/>
            <person name="Lapidus A."/>
            <person name="Lucas S."/>
            <person name="Glavina Del Rio T."/>
            <person name="Nolan M."/>
            <person name="Tice H."/>
            <person name="Copeland A."/>
            <person name="Cheng J.F."/>
            <person name="Chen F."/>
            <person name="Bruce D."/>
            <person name="Goodwin L."/>
            <person name="Pitluck S."/>
            <person name="Mavromatis K."/>
            <person name="Pati A."/>
            <person name="Mikhailova N."/>
            <person name="Chen A."/>
            <person name="Palaniappan K."/>
            <person name="Land M."/>
            <person name="Hauser L."/>
            <person name="Chang Y.J."/>
            <person name="Jeffries C.D."/>
            <person name="Detter J.C."/>
            <person name="Brettin T."/>
            <person name="Rohde M."/>
            <person name="Goker M."/>
            <person name="Bristow J."/>
            <person name="Markowitz V."/>
            <person name="Eisen J.A."/>
            <person name="Hugenholtz P."/>
            <person name="Kyrpides N.C."/>
            <person name="Klenk H.P."/>
        </authorList>
    </citation>
    <scope>NUCLEOTIDE SEQUENCE [LARGE SCALE GENOMIC DNA]</scope>
    <source>
        <strain evidence="10">DSM 14365 / CIP 107738 / JCM 11303 / AJ 13395 / SMP-2</strain>
    </source>
</reference>
<evidence type="ECO:0000256" key="1">
    <source>
        <dbReference type="ARBA" id="ARBA00001947"/>
    </source>
</evidence>
<dbReference type="PANTHER" id="PTHR13325:SF3">
    <property type="entry name" value="MEMBRANE-BOUND TRANSCRIPTION FACTOR SITE-2 PROTEASE"/>
    <property type="match status" value="1"/>
</dbReference>
<dbReference type="KEGG" id="hoh:Hoch_4341"/>
<dbReference type="GO" id="GO:0031293">
    <property type="term" value="P:membrane protein intracellular domain proteolysis"/>
    <property type="evidence" value="ECO:0007669"/>
    <property type="project" value="TreeGrafter"/>
</dbReference>
<evidence type="ECO:0000313" key="9">
    <source>
        <dbReference type="EMBL" id="ACY16836.1"/>
    </source>
</evidence>
<name>D0LMD0_HALO1</name>
<gene>
    <name evidence="9" type="ordered locus">Hoch_4341</name>
</gene>
<comment type="similarity">
    <text evidence="3">Belongs to the peptidase M50B family.</text>
</comment>
<dbReference type="Proteomes" id="UP000001880">
    <property type="component" value="Chromosome"/>
</dbReference>
<dbReference type="GO" id="GO:0012505">
    <property type="term" value="C:endomembrane system"/>
    <property type="evidence" value="ECO:0007669"/>
    <property type="project" value="UniProtKB-SubCell"/>
</dbReference>
<sequence length="367" mass="41071">MADEEILYRFRQELIVSSQDGAFVIKDPVSRSFVKLGAAEMVVAQYFDGASTLEQIQTRLEREREVIAPFDTLVKFRERLHKMQIILAPGEEVKPPDNDLGMTRGPLGKLFLIQLPLEFNPDLLLTKLFRSLRFVFTRGFVALTALLFVAALIIWVREWDALWQQIRGLASPLGVVFLLVGFVISVAVHEMAHGLATKAFGGEVPRMGVVLYYFIPAFYTDISDAWLFPRKSERALVVLAGPYSTLILCCLATLIWPLVPSGTTASMAVCAFIVLNLVGATRTMMPFFKGDGYLLLSNALDLPNLRDKSFDYLSARFKRTVGLSYDLPPETTPREARIYIAYGISTTLFLGGLLVLAVYLAMRWILG</sequence>
<feature type="transmembrane region" description="Helical" evidence="7">
    <location>
        <begin position="135"/>
        <end position="156"/>
    </location>
</feature>
<dbReference type="GO" id="GO:0016020">
    <property type="term" value="C:membrane"/>
    <property type="evidence" value="ECO:0007669"/>
    <property type="project" value="InterPro"/>
</dbReference>
<dbReference type="EMBL" id="CP001804">
    <property type="protein sequence ID" value="ACY16836.1"/>
    <property type="molecule type" value="Genomic_DNA"/>
</dbReference>
<dbReference type="PANTHER" id="PTHR13325">
    <property type="entry name" value="PROTEASE M50 MEMBRANE-BOUND TRANSCRIPTION FACTOR SITE 2 PROTEASE"/>
    <property type="match status" value="1"/>
</dbReference>
<dbReference type="GO" id="GO:0005737">
    <property type="term" value="C:cytoplasm"/>
    <property type="evidence" value="ECO:0007669"/>
    <property type="project" value="TreeGrafter"/>
</dbReference>
<dbReference type="Pfam" id="PF02163">
    <property type="entry name" value="Peptidase_M50"/>
    <property type="match status" value="1"/>
</dbReference>
<dbReference type="HOGENOM" id="CLU_727347_0_0_7"/>
<proteinExistence type="inferred from homology"/>
<evidence type="ECO:0000259" key="8">
    <source>
        <dbReference type="Pfam" id="PF02163"/>
    </source>
</evidence>
<feature type="transmembrane region" description="Helical" evidence="7">
    <location>
        <begin position="168"/>
        <end position="189"/>
    </location>
</feature>
<keyword evidence="4 7" id="KW-0812">Transmembrane</keyword>
<dbReference type="OrthoDB" id="9759690at2"/>
<dbReference type="GO" id="GO:0004222">
    <property type="term" value="F:metalloendopeptidase activity"/>
    <property type="evidence" value="ECO:0007669"/>
    <property type="project" value="InterPro"/>
</dbReference>
<comment type="cofactor">
    <cofactor evidence="1">
        <name>Zn(2+)</name>
        <dbReference type="ChEBI" id="CHEBI:29105"/>
    </cofactor>
</comment>
<protein>
    <submittedName>
        <fullName evidence="9">Peptidase M50</fullName>
    </submittedName>
</protein>
<dbReference type="AlphaFoldDB" id="D0LMD0"/>
<evidence type="ECO:0000256" key="5">
    <source>
        <dbReference type="ARBA" id="ARBA00022989"/>
    </source>
</evidence>
<comment type="subcellular location">
    <subcellularLocation>
        <location evidence="2">Endomembrane system</location>
        <topology evidence="2">Multi-pass membrane protein</topology>
    </subcellularLocation>
</comment>
<evidence type="ECO:0000256" key="6">
    <source>
        <dbReference type="ARBA" id="ARBA00023136"/>
    </source>
</evidence>
<evidence type="ECO:0000256" key="7">
    <source>
        <dbReference type="SAM" id="Phobius"/>
    </source>
</evidence>
<evidence type="ECO:0000256" key="2">
    <source>
        <dbReference type="ARBA" id="ARBA00004127"/>
    </source>
</evidence>
<feature type="transmembrane region" description="Helical" evidence="7">
    <location>
        <begin position="339"/>
        <end position="362"/>
    </location>
</feature>
<evidence type="ECO:0000256" key="4">
    <source>
        <dbReference type="ARBA" id="ARBA00022692"/>
    </source>
</evidence>
<evidence type="ECO:0000256" key="3">
    <source>
        <dbReference type="ARBA" id="ARBA00007931"/>
    </source>
</evidence>
<dbReference type="InterPro" id="IPR001193">
    <property type="entry name" value="MBTPS2"/>
</dbReference>
<accession>D0LMD0</accession>